<keyword evidence="5" id="KW-0378">Hydrolase</keyword>
<dbReference type="InterPro" id="IPR017853">
    <property type="entry name" value="GH"/>
</dbReference>
<dbReference type="Pfam" id="PF14310">
    <property type="entry name" value="Fn3-like"/>
    <property type="match status" value="1"/>
</dbReference>
<dbReference type="FunFam" id="3.40.50.1700:FF:000003">
    <property type="entry name" value="Probable beta-glucosidase"/>
    <property type="match status" value="1"/>
</dbReference>
<evidence type="ECO:0000256" key="11">
    <source>
        <dbReference type="SAM" id="SignalP"/>
    </source>
</evidence>
<dbReference type="InterPro" id="IPR050288">
    <property type="entry name" value="Cellulose_deg_GH3"/>
</dbReference>
<evidence type="ECO:0000256" key="7">
    <source>
        <dbReference type="ARBA" id="ARBA00023180"/>
    </source>
</evidence>
<evidence type="ECO:0000256" key="3">
    <source>
        <dbReference type="ARBA" id="ARBA00005336"/>
    </source>
</evidence>
<evidence type="ECO:0000256" key="4">
    <source>
        <dbReference type="ARBA" id="ARBA00012744"/>
    </source>
</evidence>
<dbReference type="SUPFAM" id="SSF51445">
    <property type="entry name" value="(Trans)glycosidases"/>
    <property type="match status" value="1"/>
</dbReference>
<evidence type="ECO:0000256" key="5">
    <source>
        <dbReference type="ARBA" id="ARBA00022801"/>
    </source>
</evidence>
<dbReference type="GO" id="GO:0030245">
    <property type="term" value="P:cellulose catabolic process"/>
    <property type="evidence" value="ECO:0007669"/>
    <property type="project" value="UniProtKB-KW"/>
</dbReference>
<accession>A0A0D0VPA5</accession>
<keyword evidence="11" id="KW-0732">Signal</keyword>
<dbReference type="OrthoDB" id="416222at2759"/>
<feature type="signal peptide" evidence="11">
    <location>
        <begin position="1"/>
        <end position="23"/>
    </location>
</feature>
<keyword evidence="10" id="KW-0624">Polysaccharide degradation</keyword>
<dbReference type="InterPro" id="IPR026891">
    <property type="entry name" value="Fn3-like"/>
</dbReference>
<reference evidence="13" key="1">
    <citation type="submission" date="2015-01" db="EMBL/GenBank/DDBJ databases">
        <title>The Genome Sequence of Cryptococcus gattii CA1280.</title>
        <authorList>
            <consortium name="The Broad Institute Genomics Platform"/>
            <person name="Cuomo C."/>
            <person name="Litvintseva A."/>
            <person name="Chen Y."/>
            <person name="Heitman J."/>
            <person name="Sun S."/>
            <person name="Springer D."/>
            <person name="Dromer F."/>
            <person name="Young S."/>
            <person name="Zeng Q."/>
            <person name="Gargeya S."/>
            <person name="Abouelleil A."/>
            <person name="Alvarado L."/>
            <person name="Chapman S.B."/>
            <person name="Gainer-Dewar J."/>
            <person name="Goldberg J."/>
            <person name="Griggs A."/>
            <person name="Gujja S."/>
            <person name="Hansen M."/>
            <person name="Howarth C."/>
            <person name="Imamovic A."/>
            <person name="Larimer J."/>
            <person name="Murphy C."/>
            <person name="Naylor J."/>
            <person name="Pearson M."/>
            <person name="Priest M."/>
            <person name="Roberts A."/>
            <person name="Saif S."/>
            <person name="Shea T."/>
            <person name="Sykes S."/>
            <person name="Wortman J."/>
            <person name="Nusbaum C."/>
            <person name="Birren B."/>
        </authorList>
    </citation>
    <scope>NUCLEOTIDE SEQUENCE [LARGE SCALE GENOMIC DNA]</scope>
    <source>
        <strain evidence="13">CA1280</strain>
    </source>
</reference>
<dbReference type="InterPro" id="IPR036962">
    <property type="entry name" value="Glyco_hydro_3_N_sf"/>
</dbReference>
<name>A0A0D0VPA5_CRYGA</name>
<dbReference type="InterPro" id="IPR013783">
    <property type="entry name" value="Ig-like_fold"/>
</dbReference>
<dbReference type="EC" id="3.2.1.21" evidence="4"/>
<dbReference type="PANTHER" id="PTHR42715:SF2">
    <property type="entry name" value="BETA-GLUCOSIDASE F-RELATED"/>
    <property type="match status" value="1"/>
</dbReference>
<evidence type="ECO:0000256" key="8">
    <source>
        <dbReference type="ARBA" id="ARBA00023277"/>
    </source>
</evidence>
<dbReference type="PANTHER" id="PTHR42715">
    <property type="entry name" value="BETA-GLUCOSIDASE"/>
    <property type="match status" value="1"/>
</dbReference>
<evidence type="ECO:0000256" key="2">
    <source>
        <dbReference type="ARBA" id="ARBA00004987"/>
    </source>
</evidence>
<dbReference type="InterPro" id="IPR036881">
    <property type="entry name" value="Glyco_hydro_3_C_sf"/>
</dbReference>
<keyword evidence="6" id="KW-0136">Cellulose degradation</keyword>
<evidence type="ECO:0000259" key="12">
    <source>
        <dbReference type="SMART" id="SM01217"/>
    </source>
</evidence>
<keyword evidence="7" id="KW-0325">Glycoprotein</keyword>
<comment type="catalytic activity">
    <reaction evidence="1">
        <text>Hydrolysis of terminal, non-reducing beta-D-glucosyl residues with release of beta-D-glucose.</text>
        <dbReference type="EC" id="3.2.1.21"/>
    </reaction>
</comment>
<evidence type="ECO:0000256" key="9">
    <source>
        <dbReference type="ARBA" id="ARBA00023295"/>
    </source>
</evidence>
<dbReference type="Gene3D" id="2.60.40.10">
    <property type="entry name" value="Immunoglobulins"/>
    <property type="match status" value="1"/>
</dbReference>
<feature type="domain" description="Fibronectin type III-like" evidence="12">
    <location>
        <begin position="738"/>
        <end position="807"/>
    </location>
</feature>
<keyword evidence="9" id="KW-0326">Glycosidase</keyword>
<dbReference type="Gene3D" id="3.40.50.1700">
    <property type="entry name" value="Glycoside hydrolase family 3 C-terminal domain"/>
    <property type="match status" value="1"/>
</dbReference>
<organism evidence="13">
    <name type="scientific">Cryptococcus bacillisporus CA1280</name>
    <dbReference type="NCBI Taxonomy" id="1296109"/>
    <lineage>
        <taxon>Eukaryota</taxon>
        <taxon>Fungi</taxon>
        <taxon>Dikarya</taxon>
        <taxon>Basidiomycota</taxon>
        <taxon>Agaricomycotina</taxon>
        <taxon>Tremellomycetes</taxon>
        <taxon>Tremellales</taxon>
        <taxon>Cryptococcaceae</taxon>
        <taxon>Cryptococcus</taxon>
        <taxon>Cryptococcus gattii species complex</taxon>
    </lineage>
</organism>
<dbReference type="HOGENOM" id="CLU_004542_2_3_1"/>
<dbReference type="Pfam" id="PF00933">
    <property type="entry name" value="Glyco_hydro_3"/>
    <property type="match status" value="1"/>
</dbReference>
<evidence type="ECO:0000256" key="6">
    <source>
        <dbReference type="ARBA" id="ARBA00023001"/>
    </source>
</evidence>
<dbReference type="Gene3D" id="3.20.20.300">
    <property type="entry name" value="Glycoside hydrolase, family 3, N-terminal domain"/>
    <property type="match status" value="1"/>
</dbReference>
<feature type="chain" id="PRO_5002223671" description="beta-glucosidase" evidence="11">
    <location>
        <begin position="24"/>
        <end position="822"/>
    </location>
</feature>
<dbReference type="PRINTS" id="PR00133">
    <property type="entry name" value="GLHYDRLASE3"/>
</dbReference>
<dbReference type="AlphaFoldDB" id="A0A0D0VPA5"/>
<dbReference type="SMART" id="SM01217">
    <property type="entry name" value="Fn3_like"/>
    <property type="match status" value="1"/>
</dbReference>
<sequence>MVALHFTLLTLLWLSTDFSLTYASPFKSDADNSTISATEAESDNSTVWFPHNVSRHHESSSQSAITYISPEIEAPINVSYIHRSHKWEKAHRRAKRYLADWTLEEKVQLTTGVGWQNGRCVGNIGPIPSKDFPGLCLQDSPLGVRLTDFVSAFPAGINAAATFDKDLIYARGYAMGQEFKGKGVNVALGPMTNMGRVAAGGRNWEGFGGDPYLSGWATEMTIRGMQDAGVQACVKHYVGNEQERNRTTESSNIDDRTLREIYTHPFLRAVQADVASVMCSYNLINGSWACQNSKTLNGVLKTDFGFQGYVVSDWGAQHSGVVSANTGLDMSMPGDIVLGSLTSYWGSNLTESVKNGSVSEERLDDMVERIIAAYFLLDQDKDYPEVNFDSFRLSGSNNSHVDVQDDHWKIIRKIGASSTVLLKNVDHALPLWKPRSMTLIGSDLGPSLFGPNGFPDRGGLSGTLAMGWGSGTAQFPYLVDPLSAISLQARKDGTTLNWWLDNWNLSEASYWASVADVAIVGINSDSGEGYITVDNNEGDRNNLTAWNNGDELVKAVASANNNTIVIVHSVGPMIIESWIDHPNITAVLWAGLPGQESGNSLVDVLYGAYNPSARLPYTIAKRREDYPADIDYVTSDVPAIPQVNYTEGLFIDYRHFLAKNITPRYEFGFGMSYTSFEFGDVSVEEIKDEGAENDIFNFRDVDDDGTVKAGRFLLDYLHKARWTVTVDITNTGEINGCEIPQLYLAYPADSGEPPKVMRDFARINLDPGASQRVTFNLSRYDVSIWDVVHQKWTIPNGTFGVEVGRSSMDEDAKKASFCPGSY</sequence>
<gene>
    <name evidence="13" type="ORF">I312_02731</name>
</gene>
<evidence type="ECO:0000313" key="13">
    <source>
        <dbReference type="EMBL" id="KIR48214.1"/>
    </source>
</evidence>
<proteinExistence type="inferred from homology"/>
<dbReference type="SUPFAM" id="SSF52279">
    <property type="entry name" value="Beta-D-glucan exohydrolase, C-terminal domain"/>
    <property type="match status" value="1"/>
</dbReference>
<dbReference type="InterPro" id="IPR001764">
    <property type="entry name" value="Glyco_hydro_3_N"/>
</dbReference>
<keyword evidence="8" id="KW-0119">Carbohydrate metabolism</keyword>
<comment type="pathway">
    <text evidence="2">Glycan metabolism; cellulose degradation.</text>
</comment>
<dbReference type="InterPro" id="IPR002772">
    <property type="entry name" value="Glyco_hydro_3_C"/>
</dbReference>
<evidence type="ECO:0000256" key="10">
    <source>
        <dbReference type="ARBA" id="ARBA00023326"/>
    </source>
</evidence>
<dbReference type="EMBL" id="KN847978">
    <property type="protein sequence ID" value="KIR48214.1"/>
    <property type="molecule type" value="Genomic_DNA"/>
</dbReference>
<dbReference type="FunFam" id="3.20.20.300:FF:000002">
    <property type="entry name" value="Probable beta-glucosidase"/>
    <property type="match status" value="1"/>
</dbReference>
<protein>
    <recommendedName>
        <fullName evidence="4">beta-glucosidase</fullName>
        <ecNumber evidence="4">3.2.1.21</ecNumber>
    </recommendedName>
</protein>
<dbReference type="Pfam" id="PF01915">
    <property type="entry name" value="Glyco_hydro_3_C"/>
    <property type="match status" value="1"/>
</dbReference>
<evidence type="ECO:0000256" key="1">
    <source>
        <dbReference type="ARBA" id="ARBA00000448"/>
    </source>
</evidence>
<dbReference type="GO" id="GO:0008422">
    <property type="term" value="F:beta-glucosidase activity"/>
    <property type="evidence" value="ECO:0007669"/>
    <property type="project" value="UniProtKB-EC"/>
</dbReference>
<comment type="similarity">
    <text evidence="3">Belongs to the glycosyl hydrolase 3 family.</text>
</comment>